<evidence type="ECO:0000256" key="2">
    <source>
        <dbReference type="ARBA" id="ARBA00022670"/>
    </source>
</evidence>
<feature type="signal peptide" evidence="8">
    <location>
        <begin position="1"/>
        <end position="23"/>
    </location>
</feature>
<dbReference type="STRING" id="702114.A1355_06115"/>
<organism evidence="9 10">
    <name type="scientific">Methylomonas koyamae</name>
    <dbReference type="NCBI Taxonomy" id="702114"/>
    <lineage>
        <taxon>Bacteria</taxon>
        <taxon>Pseudomonadati</taxon>
        <taxon>Pseudomonadota</taxon>
        <taxon>Gammaproteobacteria</taxon>
        <taxon>Methylococcales</taxon>
        <taxon>Methylococcaceae</taxon>
        <taxon>Methylomonas</taxon>
    </lineage>
</organism>
<gene>
    <name evidence="9" type="ORF">A1355_06115</name>
</gene>
<keyword evidence="10" id="KW-1185">Reference proteome</keyword>
<dbReference type="GO" id="GO:0006508">
    <property type="term" value="P:proteolysis"/>
    <property type="evidence" value="ECO:0007669"/>
    <property type="project" value="UniProtKB-KW"/>
</dbReference>
<accession>A0A177NJA2</accession>
<evidence type="ECO:0000313" key="9">
    <source>
        <dbReference type="EMBL" id="OAI18138.1"/>
    </source>
</evidence>
<evidence type="ECO:0000256" key="4">
    <source>
        <dbReference type="ARBA" id="ARBA00022801"/>
    </source>
</evidence>
<evidence type="ECO:0008006" key="11">
    <source>
        <dbReference type="Google" id="ProtNLM"/>
    </source>
</evidence>
<dbReference type="GO" id="GO:0016020">
    <property type="term" value="C:membrane"/>
    <property type="evidence" value="ECO:0007669"/>
    <property type="project" value="InterPro"/>
</dbReference>
<sequence length="275" mass="28939">MCSERKWAGVAAGLMLAVGQADAASFQINLNFSGLTSEQESYFQDAAGFWESIITGYDSAVTDQRINGVTISASAAAIDGSGGTLGSAGPTQTWQTSRYNTGGYSLTRLGDMKFDTADIANMISNGTFLSVIEHEMAHVLGFGTLWEANGLYTSGSGQYTGEYGVAAYRSEFGQAGATYVPVEQGGGSGTADGHWNEVDKGAANTGIVDTEGHDMRYELMTGWLNAPAFLSNTTIQSFRDLGYSVVAPVPLPASLWMFAGALLGFVGLPGRRRPA</sequence>
<keyword evidence="3" id="KW-0479">Metal-binding</keyword>
<reference evidence="10" key="1">
    <citation type="submission" date="2016-03" db="EMBL/GenBank/DDBJ databases">
        <authorList>
            <person name="Heylen K."/>
            <person name="De Vos P."/>
            <person name="Vekeman B."/>
        </authorList>
    </citation>
    <scope>NUCLEOTIDE SEQUENCE [LARGE SCALE GENOMIC DNA]</scope>
    <source>
        <strain evidence="10">R-45383</strain>
    </source>
</reference>
<keyword evidence="8" id="KW-0732">Signal</keyword>
<dbReference type="GO" id="GO:0007155">
    <property type="term" value="P:cell adhesion"/>
    <property type="evidence" value="ECO:0007669"/>
    <property type="project" value="InterPro"/>
</dbReference>
<evidence type="ECO:0000256" key="7">
    <source>
        <dbReference type="SAM" id="Phobius"/>
    </source>
</evidence>
<name>A0A177NJA2_9GAMM</name>
<dbReference type="RefSeq" id="WP_064028791.1">
    <property type="nucleotide sequence ID" value="NZ_LUUK01000172.1"/>
</dbReference>
<protein>
    <recommendedName>
        <fullName evidence="11">Peptidase</fullName>
    </recommendedName>
</protein>
<dbReference type="InterPro" id="IPR001577">
    <property type="entry name" value="Peptidase_M8"/>
</dbReference>
<dbReference type="OrthoDB" id="61573at2"/>
<dbReference type="Gene3D" id="3.90.132.10">
    <property type="entry name" value="Leishmanolysin , domain 2"/>
    <property type="match status" value="1"/>
</dbReference>
<dbReference type="GO" id="GO:0004222">
    <property type="term" value="F:metalloendopeptidase activity"/>
    <property type="evidence" value="ECO:0007669"/>
    <property type="project" value="InterPro"/>
</dbReference>
<keyword evidence="2" id="KW-0645">Protease</keyword>
<dbReference type="Proteomes" id="UP000077628">
    <property type="component" value="Unassembled WGS sequence"/>
</dbReference>
<evidence type="ECO:0000256" key="8">
    <source>
        <dbReference type="SAM" id="SignalP"/>
    </source>
</evidence>
<feature type="chain" id="PRO_5008069202" description="Peptidase" evidence="8">
    <location>
        <begin position="24"/>
        <end position="275"/>
    </location>
</feature>
<keyword evidence="4" id="KW-0378">Hydrolase</keyword>
<comment type="cofactor">
    <cofactor evidence="1">
        <name>Zn(2+)</name>
        <dbReference type="ChEBI" id="CHEBI:29105"/>
    </cofactor>
</comment>
<keyword evidence="6" id="KW-0482">Metalloprotease</keyword>
<comment type="caution">
    <text evidence="9">The sequence shown here is derived from an EMBL/GenBank/DDBJ whole genome shotgun (WGS) entry which is preliminary data.</text>
</comment>
<evidence type="ECO:0000313" key="10">
    <source>
        <dbReference type="Proteomes" id="UP000077628"/>
    </source>
</evidence>
<dbReference type="EMBL" id="LUUK01000172">
    <property type="protein sequence ID" value="OAI18138.1"/>
    <property type="molecule type" value="Genomic_DNA"/>
</dbReference>
<keyword evidence="7" id="KW-0472">Membrane</keyword>
<evidence type="ECO:0000256" key="6">
    <source>
        <dbReference type="ARBA" id="ARBA00023049"/>
    </source>
</evidence>
<evidence type="ECO:0000256" key="3">
    <source>
        <dbReference type="ARBA" id="ARBA00022723"/>
    </source>
</evidence>
<keyword evidence="5" id="KW-0862">Zinc</keyword>
<evidence type="ECO:0000256" key="1">
    <source>
        <dbReference type="ARBA" id="ARBA00001947"/>
    </source>
</evidence>
<dbReference type="SUPFAM" id="SSF55486">
    <property type="entry name" value="Metalloproteases ('zincins'), catalytic domain"/>
    <property type="match status" value="2"/>
</dbReference>
<evidence type="ECO:0000256" key="5">
    <source>
        <dbReference type="ARBA" id="ARBA00022833"/>
    </source>
</evidence>
<feature type="transmembrane region" description="Helical" evidence="7">
    <location>
        <begin position="241"/>
        <end position="268"/>
    </location>
</feature>
<proteinExistence type="predicted"/>
<keyword evidence="7" id="KW-0812">Transmembrane</keyword>
<dbReference type="GO" id="GO:0046872">
    <property type="term" value="F:metal ion binding"/>
    <property type="evidence" value="ECO:0007669"/>
    <property type="project" value="UniProtKB-KW"/>
</dbReference>
<dbReference type="Pfam" id="PF01457">
    <property type="entry name" value="Peptidase_M8"/>
    <property type="match status" value="1"/>
</dbReference>
<dbReference type="AlphaFoldDB" id="A0A177NJA2"/>
<keyword evidence="7" id="KW-1133">Transmembrane helix</keyword>